<keyword evidence="4" id="KW-1185">Reference proteome</keyword>
<organism evidence="2 4">
    <name type="scientific">Acetivibrio saccincola</name>
    <dbReference type="NCBI Taxonomy" id="1677857"/>
    <lineage>
        <taxon>Bacteria</taxon>
        <taxon>Bacillati</taxon>
        <taxon>Bacillota</taxon>
        <taxon>Clostridia</taxon>
        <taxon>Eubacteriales</taxon>
        <taxon>Oscillospiraceae</taxon>
        <taxon>Acetivibrio</taxon>
    </lineage>
</organism>
<evidence type="ECO:0000313" key="4">
    <source>
        <dbReference type="Proteomes" id="UP000233534"/>
    </source>
</evidence>
<dbReference type="Proteomes" id="UP000239720">
    <property type="component" value="Unassembled WGS sequence"/>
</dbReference>
<proteinExistence type="predicted"/>
<dbReference type="AlphaFoldDB" id="A0A2K9DWV6"/>
<dbReference type="GO" id="GO:0016779">
    <property type="term" value="F:nucleotidyltransferase activity"/>
    <property type="evidence" value="ECO:0007669"/>
    <property type="project" value="UniProtKB-ARBA"/>
</dbReference>
<dbReference type="PANTHER" id="PTHR43777:SF1">
    <property type="entry name" value="MOLYBDENUM COFACTOR CYTIDYLYLTRANSFERASE"/>
    <property type="match status" value="1"/>
</dbReference>
<evidence type="ECO:0000313" key="2">
    <source>
        <dbReference type="EMBL" id="AUG56027.1"/>
    </source>
</evidence>
<dbReference type="RefSeq" id="WP_101298472.1">
    <property type="nucleotide sequence ID" value="NZ_CP025197.1"/>
</dbReference>
<dbReference type="Gene3D" id="3.90.550.10">
    <property type="entry name" value="Spore Coat Polysaccharide Biosynthesis Protein SpsA, Chain A"/>
    <property type="match status" value="1"/>
</dbReference>
<dbReference type="InterPro" id="IPR025877">
    <property type="entry name" value="MobA-like_NTP_Trfase"/>
</dbReference>
<reference evidence="3 5" key="2">
    <citation type="journal article" date="2018" name="Syst. Appl. Microbiol.">
        <title>Characterization and high-quality draft genome sequence of Herbivorax saccincola A7, an anaerobic, alkaliphilic, thermophilic, cellulolytic, and xylanolytic bacterium.</title>
        <authorList>
            <person name="Aikawa S."/>
            <person name="Baramee S."/>
            <person name="Sermsathanaswadi J."/>
            <person name="Thianheng P."/>
            <person name="Tachaapaikoon C."/>
            <person name="Shikata A."/>
            <person name="Waeonukul R."/>
            <person name="Pason P."/>
            <person name="Ratanakhanokchai K."/>
            <person name="Kosugi A."/>
        </authorList>
    </citation>
    <scope>NUCLEOTIDE SEQUENCE [LARGE SCALE GENOMIC DNA]</scope>
    <source>
        <strain evidence="3 5">A7</strain>
    </source>
</reference>
<dbReference type="Pfam" id="PF12804">
    <property type="entry name" value="NTP_transf_3"/>
    <property type="match status" value="1"/>
</dbReference>
<dbReference type="KEGG" id="hsc:HVS_00185"/>
<name>A0A2K9DWV6_9FIRM</name>
<gene>
    <name evidence="3" type="ORF">B9R14_02715</name>
    <name evidence="2" type="ORF">HVS_00185</name>
</gene>
<dbReference type="InterPro" id="IPR029044">
    <property type="entry name" value="Nucleotide-diphossugar_trans"/>
</dbReference>
<sequence length="247" mass="27634">MINTIILAGSQSDESWSGYKNKCLIEINKKTLIEYVIDALRNANDIGKIVVVGPKEDIAGAVMGKVDDIIDSEGSIVENLMKGIRYFDKDEHLLVCTADIPLITPATINDFVSKCKETKGDFCYPVVEKSLNVKLYPELERTYVKVKEGTFTGGNIVYIKSSVIQSSLPLIEKMVNYRKSPLKMARVFGFWFFVKLLLGRLSIEDAEKKVFNILNIKAKCIISEHPEIANDVDKLSDVIVVNAHLSK</sequence>
<feature type="domain" description="MobA-like NTP transferase" evidence="1">
    <location>
        <begin position="5"/>
        <end position="130"/>
    </location>
</feature>
<dbReference type="OrthoDB" id="159246at2"/>
<dbReference type="SUPFAM" id="SSF53448">
    <property type="entry name" value="Nucleotide-diphospho-sugar transferases"/>
    <property type="match status" value="1"/>
</dbReference>
<evidence type="ECO:0000313" key="5">
    <source>
        <dbReference type="Proteomes" id="UP000239720"/>
    </source>
</evidence>
<dbReference type="Proteomes" id="UP000233534">
    <property type="component" value="Chromosome"/>
</dbReference>
<accession>A0A2K9DWV6</accession>
<evidence type="ECO:0000259" key="1">
    <source>
        <dbReference type="Pfam" id="PF12804"/>
    </source>
</evidence>
<dbReference type="EMBL" id="CP025197">
    <property type="protein sequence ID" value="AUG56027.1"/>
    <property type="molecule type" value="Genomic_DNA"/>
</dbReference>
<dbReference type="EMBL" id="NEMB01000003">
    <property type="protein sequence ID" value="PQQ65786.1"/>
    <property type="molecule type" value="Genomic_DNA"/>
</dbReference>
<protein>
    <submittedName>
        <fullName evidence="2">Molybdopterin-guanine dinucleotide biosynthesis protein MobA</fullName>
    </submittedName>
</protein>
<dbReference type="PANTHER" id="PTHR43777">
    <property type="entry name" value="MOLYBDENUM COFACTOR CYTIDYLYLTRANSFERASE"/>
    <property type="match status" value="1"/>
</dbReference>
<evidence type="ECO:0000313" key="3">
    <source>
        <dbReference type="EMBL" id="PQQ65786.1"/>
    </source>
</evidence>
<reference evidence="2 4" key="1">
    <citation type="submission" date="2017-12" db="EMBL/GenBank/DDBJ databases">
        <title>Complete genome sequence of Herbivorax saccincola GGR1, a novel Cellulosome-producing hydrolytic bacterium in a thermophilic biogas plant, established by Illumina and Nanopore MinION sequencing.</title>
        <authorList>
            <person name="Pechtl A."/>
            <person name="Ruckert C."/>
            <person name="Koeck D.E."/>
            <person name="Maus I."/>
            <person name="Winkler A."/>
            <person name="Kalinowski J."/>
            <person name="Puhler A."/>
            <person name="Schwarz W.W."/>
            <person name="Zverlov V.V."/>
            <person name="Schluter A."/>
            <person name="Liebl W."/>
        </authorList>
    </citation>
    <scope>NUCLEOTIDE SEQUENCE [LARGE SCALE GENOMIC DNA]</scope>
    <source>
        <strain evidence="2">GGR1</strain>
        <strain evidence="4">SR1</strain>
    </source>
</reference>